<dbReference type="InterPro" id="IPR007174">
    <property type="entry name" value="Las1"/>
</dbReference>
<dbReference type="GO" id="GO:0090730">
    <property type="term" value="C:Las1 complex"/>
    <property type="evidence" value="ECO:0007669"/>
    <property type="project" value="InterPro"/>
</dbReference>
<dbReference type="Proteomes" id="UP001063166">
    <property type="component" value="Unassembled WGS sequence"/>
</dbReference>
<evidence type="ECO:0000313" key="2">
    <source>
        <dbReference type="EMBL" id="GLB36507.1"/>
    </source>
</evidence>
<dbReference type="GO" id="GO:0030687">
    <property type="term" value="C:preribosome, large subunit precursor"/>
    <property type="evidence" value="ECO:0007669"/>
    <property type="project" value="TreeGrafter"/>
</dbReference>
<feature type="region of interest" description="Disordered" evidence="1">
    <location>
        <begin position="431"/>
        <end position="455"/>
    </location>
</feature>
<accession>A0A9P3UKL2</accession>
<dbReference type="PANTHER" id="PTHR15002:SF0">
    <property type="entry name" value="RIBOSOMAL BIOGENESIS PROTEIN LAS1L"/>
    <property type="match status" value="1"/>
</dbReference>
<dbReference type="GO" id="GO:0000470">
    <property type="term" value="P:maturation of LSU-rRNA"/>
    <property type="evidence" value="ECO:0007669"/>
    <property type="project" value="TreeGrafter"/>
</dbReference>
<keyword evidence="3" id="KW-1185">Reference proteome</keyword>
<comment type="caution">
    <text evidence="2">The sequence shown here is derived from an EMBL/GenBank/DDBJ whole genome shotgun (WGS) entry which is preliminary data.</text>
</comment>
<dbReference type="OrthoDB" id="10263222at2759"/>
<protein>
    <submittedName>
        <fullName evidence="2">Las1-like</fullName>
    </submittedName>
</protein>
<proteinExistence type="predicted"/>
<dbReference type="GO" id="GO:0000460">
    <property type="term" value="P:maturation of 5.8S rRNA"/>
    <property type="evidence" value="ECO:0007669"/>
    <property type="project" value="TreeGrafter"/>
</dbReference>
<gene>
    <name evidence="2" type="primary">LAS1</name>
    <name evidence="2" type="ORF">LshimejAT787_0307950</name>
</gene>
<evidence type="ECO:0000256" key="1">
    <source>
        <dbReference type="SAM" id="MobiDB-lite"/>
    </source>
</evidence>
<dbReference type="EMBL" id="BRPK01000003">
    <property type="protein sequence ID" value="GLB36507.1"/>
    <property type="molecule type" value="Genomic_DNA"/>
</dbReference>
<organism evidence="2 3">
    <name type="scientific">Lyophyllum shimeji</name>
    <name type="common">Hon-shimeji</name>
    <name type="synonym">Tricholoma shimeji</name>
    <dbReference type="NCBI Taxonomy" id="47721"/>
    <lineage>
        <taxon>Eukaryota</taxon>
        <taxon>Fungi</taxon>
        <taxon>Dikarya</taxon>
        <taxon>Basidiomycota</taxon>
        <taxon>Agaricomycotina</taxon>
        <taxon>Agaricomycetes</taxon>
        <taxon>Agaricomycetidae</taxon>
        <taxon>Agaricales</taxon>
        <taxon>Tricholomatineae</taxon>
        <taxon>Lyophyllaceae</taxon>
        <taxon>Lyophyllum</taxon>
    </lineage>
</organism>
<sequence length="479" mass="53160">MQLPRRVPWAAISELEQICSWIYTDENDLDSKRLAINRLSAWRAITYLPHALESALSLLVVIVQDSTQAASSSHLSLRQSYSTAIIRLVNGLVDPLQLGAYARSIASIAHQLGLPPWLVELRHAATHEDMPSIELLREAARESMVWLLHNYFLPTINPSTVPETRAPLRSLEPVLKQYKTLLKITTRDASLKTQYKPAILSVMKDVERWIAEARVAANMTTRQLGWEANTSEIPGDSEAMDPKERWALERLCDALLEKGALVPLSRKKREFPADNFSPPTFSVLLWTPLLHHLQDLHSDFLAILSGRIMSVLAAENAPTDGTSDPSYDSCLARWALWCIRAWEEDESQMFDLRKELTVTLLQSLGHVGPTSRGSRKAATALLESLCAGNPQLEAALATLKTLSNAGSLTEWNPEDMIIMDQRLNTLLSSSATSRSSKPWTDSPAEPIGAPTSETLPGWRLLGESSGWRPCPIGVHCATI</sequence>
<dbReference type="GO" id="GO:0004519">
    <property type="term" value="F:endonuclease activity"/>
    <property type="evidence" value="ECO:0007669"/>
    <property type="project" value="InterPro"/>
</dbReference>
<dbReference type="Pfam" id="PF04031">
    <property type="entry name" value="Las1"/>
    <property type="match status" value="1"/>
</dbReference>
<dbReference type="AlphaFoldDB" id="A0A9P3UKL2"/>
<name>A0A9P3UKL2_LYOSH</name>
<reference evidence="2" key="1">
    <citation type="submission" date="2022-07" db="EMBL/GenBank/DDBJ databases">
        <title>The genome of Lyophyllum shimeji provides insight into the initial evolution of ectomycorrhizal fungal genome.</title>
        <authorList>
            <person name="Kobayashi Y."/>
            <person name="Shibata T."/>
            <person name="Hirakawa H."/>
            <person name="Shigenobu S."/>
            <person name="Nishiyama T."/>
            <person name="Yamada A."/>
            <person name="Hasebe M."/>
            <person name="Kawaguchi M."/>
        </authorList>
    </citation>
    <scope>NUCLEOTIDE SEQUENCE</scope>
    <source>
        <strain evidence="2">AT787</strain>
    </source>
</reference>
<evidence type="ECO:0000313" key="3">
    <source>
        <dbReference type="Proteomes" id="UP001063166"/>
    </source>
</evidence>
<dbReference type="PANTHER" id="PTHR15002">
    <property type="entry name" value="RIBOSOMAL BIOGENESIS PROTEIN LAS1L"/>
    <property type="match status" value="1"/>
</dbReference>